<name>A0ABV2WUC2_9NOCA</name>
<dbReference type="Proteomes" id="UP001550628">
    <property type="component" value="Unassembled WGS sequence"/>
</dbReference>
<dbReference type="EMBL" id="JBEYBF010000015">
    <property type="protein sequence ID" value="MEU1954441.1"/>
    <property type="molecule type" value="Genomic_DNA"/>
</dbReference>
<proteinExistence type="predicted"/>
<sequence>MSMRFEVKVSRYGDRWLISAPAFGIRKIVDEESAILSEAYRLIARCGAAPGDFEVELVPGRGPDITAVGNDPAAPVEAHGPHRFPRGASVHQIRAGLPRTDEPLVDDGF</sequence>
<organism evidence="1 2">
    <name type="scientific">Nocardia rhamnosiphila</name>
    <dbReference type="NCBI Taxonomy" id="426716"/>
    <lineage>
        <taxon>Bacteria</taxon>
        <taxon>Bacillati</taxon>
        <taxon>Actinomycetota</taxon>
        <taxon>Actinomycetes</taxon>
        <taxon>Mycobacteriales</taxon>
        <taxon>Nocardiaceae</taxon>
        <taxon>Nocardia</taxon>
    </lineage>
</organism>
<keyword evidence="2" id="KW-1185">Reference proteome</keyword>
<reference evidence="1 2" key="1">
    <citation type="submission" date="2024-06" db="EMBL/GenBank/DDBJ databases">
        <title>The Natural Products Discovery Center: Release of the First 8490 Sequenced Strains for Exploring Actinobacteria Biosynthetic Diversity.</title>
        <authorList>
            <person name="Kalkreuter E."/>
            <person name="Kautsar S.A."/>
            <person name="Yang D."/>
            <person name="Bader C.D."/>
            <person name="Teijaro C.N."/>
            <person name="Fluegel L."/>
            <person name="Davis C.M."/>
            <person name="Simpson J.R."/>
            <person name="Lauterbach L."/>
            <person name="Steele A.D."/>
            <person name="Gui C."/>
            <person name="Meng S."/>
            <person name="Li G."/>
            <person name="Viehrig K."/>
            <person name="Ye F."/>
            <person name="Su P."/>
            <person name="Kiefer A.F."/>
            <person name="Nichols A."/>
            <person name="Cepeda A.J."/>
            <person name="Yan W."/>
            <person name="Fan B."/>
            <person name="Jiang Y."/>
            <person name="Adhikari A."/>
            <person name="Zheng C.-J."/>
            <person name="Schuster L."/>
            <person name="Cowan T.M."/>
            <person name="Smanski M.J."/>
            <person name="Chevrette M.G."/>
            <person name="De Carvalho L.P.S."/>
            <person name="Shen B."/>
        </authorList>
    </citation>
    <scope>NUCLEOTIDE SEQUENCE [LARGE SCALE GENOMIC DNA]</scope>
    <source>
        <strain evidence="1 2">NPDC019708</strain>
    </source>
</reference>
<protein>
    <recommendedName>
        <fullName evidence="3">DUF1902 domain-containing protein</fullName>
    </recommendedName>
</protein>
<evidence type="ECO:0000313" key="2">
    <source>
        <dbReference type="Proteomes" id="UP001550628"/>
    </source>
</evidence>
<evidence type="ECO:0000313" key="1">
    <source>
        <dbReference type="EMBL" id="MEU1954441.1"/>
    </source>
</evidence>
<dbReference type="RefSeq" id="WP_356958293.1">
    <property type="nucleotide sequence ID" value="NZ_JBEYBD010000012.1"/>
</dbReference>
<evidence type="ECO:0008006" key="3">
    <source>
        <dbReference type="Google" id="ProtNLM"/>
    </source>
</evidence>
<comment type="caution">
    <text evidence="1">The sequence shown here is derived from an EMBL/GenBank/DDBJ whole genome shotgun (WGS) entry which is preliminary data.</text>
</comment>
<gene>
    <name evidence="1" type="ORF">ABZ510_21570</name>
</gene>
<accession>A0ABV2WUC2</accession>